<keyword evidence="4" id="KW-1185">Reference proteome</keyword>
<dbReference type="EMBL" id="JACVVK020000062">
    <property type="protein sequence ID" value="KAK7496962.1"/>
    <property type="molecule type" value="Genomic_DNA"/>
</dbReference>
<keyword evidence="2" id="KW-0732">Signal</keyword>
<feature type="compositionally biased region" description="Polar residues" evidence="1">
    <location>
        <begin position="261"/>
        <end position="284"/>
    </location>
</feature>
<organism evidence="3 4">
    <name type="scientific">Batillaria attramentaria</name>
    <dbReference type="NCBI Taxonomy" id="370345"/>
    <lineage>
        <taxon>Eukaryota</taxon>
        <taxon>Metazoa</taxon>
        <taxon>Spiralia</taxon>
        <taxon>Lophotrochozoa</taxon>
        <taxon>Mollusca</taxon>
        <taxon>Gastropoda</taxon>
        <taxon>Caenogastropoda</taxon>
        <taxon>Sorbeoconcha</taxon>
        <taxon>Cerithioidea</taxon>
        <taxon>Batillariidae</taxon>
        <taxon>Batillaria</taxon>
    </lineage>
</organism>
<feature type="compositionally biased region" description="Polar residues" evidence="1">
    <location>
        <begin position="55"/>
        <end position="71"/>
    </location>
</feature>
<feature type="region of interest" description="Disordered" evidence="1">
    <location>
        <begin position="49"/>
        <end position="73"/>
    </location>
</feature>
<feature type="region of interest" description="Disordered" evidence="1">
    <location>
        <begin position="743"/>
        <end position="764"/>
    </location>
</feature>
<feature type="compositionally biased region" description="Polar residues" evidence="1">
    <location>
        <begin position="423"/>
        <end position="433"/>
    </location>
</feature>
<feature type="region of interest" description="Disordered" evidence="1">
    <location>
        <begin position="199"/>
        <end position="707"/>
    </location>
</feature>
<dbReference type="AlphaFoldDB" id="A0ABD0LDC6"/>
<feature type="compositionally biased region" description="Polar residues" evidence="1">
    <location>
        <begin position="497"/>
        <end position="510"/>
    </location>
</feature>
<evidence type="ECO:0000313" key="3">
    <source>
        <dbReference type="EMBL" id="KAK7496962.1"/>
    </source>
</evidence>
<reference evidence="3 4" key="1">
    <citation type="journal article" date="2023" name="Sci. Data">
        <title>Genome assembly of the Korean intertidal mud-creeper Batillaria attramentaria.</title>
        <authorList>
            <person name="Patra A.K."/>
            <person name="Ho P.T."/>
            <person name="Jun S."/>
            <person name="Lee S.J."/>
            <person name="Kim Y."/>
            <person name="Won Y.J."/>
        </authorList>
    </citation>
    <scope>NUCLEOTIDE SEQUENCE [LARGE SCALE GENOMIC DNA]</scope>
    <source>
        <strain evidence="3">Wonlab-2016</strain>
    </source>
</reference>
<feature type="compositionally biased region" description="Polar residues" evidence="1">
    <location>
        <begin position="518"/>
        <end position="531"/>
    </location>
</feature>
<feature type="compositionally biased region" description="Polar residues" evidence="1">
    <location>
        <begin position="328"/>
        <end position="344"/>
    </location>
</feature>
<evidence type="ECO:0000256" key="1">
    <source>
        <dbReference type="SAM" id="MobiDB-lite"/>
    </source>
</evidence>
<feature type="compositionally biased region" description="Low complexity" evidence="1">
    <location>
        <begin position="532"/>
        <end position="544"/>
    </location>
</feature>
<sequence length="803" mass="85525">MALKTRVLVLVIVVACLRYCVHCQPHFFPANQQDMLMRGQLFTALPGTGARRSGLSMSTLPRSGTSPFSQMLGSGLGSPSPLGLLDREDYFSSSGRQNPFSSGATGREENYASLTRNHPFSSIRLNPVPTSKGVSLSRPQSDRFERRRDRFPSLFDNEHSKKYSLDSPSTFEKPISKTSLPDVNSPITLDLANEQQERVAYAKQKGKLPPPRGVSDENADNDRPSLSAGFGRNSRLGKKLLAWDRPSSLPPMPGRRDTAAPTVTSFADRQPTSDTSQAEDATNLENDDTEKAPYFDDTAPFIENSPEVQGTTPVIAKSPESEVKEPTQDTSGTRKNIDGQNLRSDTPPDASVDTDNYRQASDDMKQDTQSNPEAQDHPTITPGYDVVNNDNNYTEPLPKSVDGSDGDFALSLSDKRDVYPVNPDNTFLPSSVADSDKGTKSESQSFYDADPSVNPGVESTTAETGAYGNAAIGNYEDFPSPLEAQGAGSPQHDVSEYQPSSSHLDGQSPAQGADLTRDQPQTGSSQADSVQPGSPSPTTDTTSTQPARGSEVEGQASGPDADLPGETALNFVTTSAPSVEESSEDNAVDYVPDSASAAVGSGLEQADDGNKAPSTDNPNIFPASTELPPLADRPATSGNPVNDGSTTTQYTDPDPASYPQRGPEPRTDDLFVYQPDHAGSPTNKEQRNPEIALNVAGAGSSRAPSSPFEMMFGRSLQEAYQQTFGSLFGNLNRGVSQPGAALSGGQVGFEGGSDGRARGAGFDNDVSSLGSFSNPYGSGKNLFDADVNGIVNKRPSLRLFGRK</sequence>
<gene>
    <name evidence="3" type="ORF">BaRGS_00011698</name>
</gene>
<name>A0ABD0LDC6_9CAEN</name>
<feature type="compositionally biased region" description="Polar residues" evidence="1">
    <location>
        <begin position="166"/>
        <end position="184"/>
    </location>
</feature>
<comment type="caution">
    <text evidence="3">The sequence shown here is derived from an EMBL/GenBank/DDBJ whole genome shotgun (WGS) entry which is preliminary data.</text>
</comment>
<feature type="compositionally biased region" description="Gly residues" evidence="1">
    <location>
        <begin position="745"/>
        <end position="754"/>
    </location>
</feature>
<feature type="chain" id="PRO_5044817317" evidence="2">
    <location>
        <begin position="24"/>
        <end position="803"/>
    </location>
</feature>
<feature type="compositionally biased region" description="Polar residues" evidence="1">
    <location>
        <begin position="636"/>
        <end position="651"/>
    </location>
</feature>
<proteinExistence type="predicted"/>
<protein>
    <submittedName>
        <fullName evidence="3">Uncharacterized protein</fullName>
    </submittedName>
</protein>
<dbReference type="Proteomes" id="UP001519460">
    <property type="component" value="Unassembled WGS sequence"/>
</dbReference>
<feature type="compositionally biased region" description="Polar residues" evidence="1">
    <location>
        <begin position="116"/>
        <end position="139"/>
    </location>
</feature>
<feature type="compositionally biased region" description="Basic and acidic residues" evidence="1">
    <location>
        <begin position="140"/>
        <end position="164"/>
    </location>
</feature>
<feature type="region of interest" description="Disordered" evidence="1">
    <location>
        <begin position="116"/>
        <end position="184"/>
    </location>
</feature>
<evidence type="ECO:0000256" key="2">
    <source>
        <dbReference type="SAM" id="SignalP"/>
    </source>
</evidence>
<accession>A0ABD0LDC6</accession>
<feature type="signal peptide" evidence="2">
    <location>
        <begin position="1"/>
        <end position="23"/>
    </location>
</feature>
<feature type="compositionally biased region" description="Low complexity" evidence="1">
    <location>
        <begin position="696"/>
        <end position="707"/>
    </location>
</feature>
<evidence type="ECO:0000313" key="4">
    <source>
        <dbReference type="Proteomes" id="UP001519460"/>
    </source>
</evidence>